<name>A0A6M4GZT5_9PROT</name>
<feature type="chain" id="PRO_5027055432" evidence="2">
    <location>
        <begin position="20"/>
        <end position="121"/>
    </location>
</feature>
<dbReference type="Proteomes" id="UP000501534">
    <property type="component" value="Chromosome"/>
</dbReference>
<dbReference type="AlphaFoldDB" id="A0A6M4GZT5"/>
<evidence type="ECO:0000256" key="2">
    <source>
        <dbReference type="SAM" id="SignalP"/>
    </source>
</evidence>
<dbReference type="KEGG" id="uru:DSM104443_03849"/>
<accession>A0A6M4GZT5</accession>
<evidence type="ECO:0000313" key="3">
    <source>
        <dbReference type="EMBL" id="QJR12756.1"/>
    </source>
</evidence>
<organism evidence="3 4">
    <name type="scientific">Usitatibacter rugosus</name>
    <dbReference type="NCBI Taxonomy" id="2732067"/>
    <lineage>
        <taxon>Bacteria</taxon>
        <taxon>Pseudomonadati</taxon>
        <taxon>Pseudomonadota</taxon>
        <taxon>Betaproteobacteria</taxon>
        <taxon>Nitrosomonadales</taxon>
        <taxon>Usitatibacteraceae</taxon>
        <taxon>Usitatibacter</taxon>
    </lineage>
</organism>
<gene>
    <name evidence="3" type="ORF">DSM104443_03849</name>
</gene>
<keyword evidence="2" id="KW-0732">Signal</keyword>
<feature type="signal peptide" evidence="2">
    <location>
        <begin position="1"/>
        <end position="19"/>
    </location>
</feature>
<feature type="compositionally biased region" description="Basic and acidic residues" evidence="1">
    <location>
        <begin position="95"/>
        <end position="104"/>
    </location>
</feature>
<keyword evidence="4" id="KW-1185">Reference proteome</keyword>
<reference evidence="3 4" key="1">
    <citation type="submission" date="2020-04" db="EMBL/GenBank/DDBJ databases">
        <title>Usitatibacter rugosus gen. nov., sp. nov. and Usitatibacter palustris sp. nov., novel members of Usitatibacteraceae fam. nov. within the order Nitrosomonadales isolated from soil.</title>
        <authorList>
            <person name="Huber K.J."/>
            <person name="Neumann-Schaal M."/>
            <person name="Geppert A."/>
            <person name="Luckner M."/>
            <person name="Wanner G."/>
            <person name="Overmann J."/>
        </authorList>
    </citation>
    <scope>NUCLEOTIDE SEQUENCE [LARGE SCALE GENOMIC DNA]</scope>
    <source>
        <strain evidence="3 4">0125_3</strain>
    </source>
</reference>
<protein>
    <submittedName>
        <fullName evidence="3">Uncharacterized protein</fullName>
    </submittedName>
</protein>
<dbReference type="EMBL" id="CP053069">
    <property type="protein sequence ID" value="QJR12756.1"/>
    <property type="molecule type" value="Genomic_DNA"/>
</dbReference>
<dbReference type="RefSeq" id="WP_171095234.1">
    <property type="nucleotide sequence ID" value="NZ_CP053069.1"/>
</dbReference>
<sequence>MKRIALAVLLSLGAPFAFAAADPIPPHTCGDVPEYPGRLGTDNQKKNFDKSYKAYDKCIRAYIDDRVATMKANEATVNKIVEDTNTIVLKMRADSGEDVGKDAKAPAAPKMDTGGKQGAKY</sequence>
<evidence type="ECO:0000256" key="1">
    <source>
        <dbReference type="SAM" id="MobiDB-lite"/>
    </source>
</evidence>
<feature type="region of interest" description="Disordered" evidence="1">
    <location>
        <begin position="95"/>
        <end position="121"/>
    </location>
</feature>
<proteinExistence type="predicted"/>
<evidence type="ECO:0000313" key="4">
    <source>
        <dbReference type="Proteomes" id="UP000501534"/>
    </source>
</evidence>